<accession>A0A9E8RYB6</accession>
<evidence type="ECO:0000259" key="1">
    <source>
        <dbReference type="PROSITE" id="PS51832"/>
    </source>
</evidence>
<dbReference type="KEGG" id="fhl:OE105_10730"/>
<dbReference type="Pfam" id="PF13487">
    <property type="entry name" value="HD_5"/>
    <property type="match status" value="1"/>
</dbReference>
<dbReference type="PROSITE" id="PS51832">
    <property type="entry name" value="HD_GYP"/>
    <property type="match status" value="1"/>
</dbReference>
<keyword evidence="3" id="KW-1185">Reference proteome</keyword>
<proteinExistence type="predicted"/>
<gene>
    <name evidence="2" type="ORF">OE105_10730</name>
</gene>
<dbReference type="InterPro" id="IPR003607">
    <property type="entry name" value="HD/PDEase_dom"/>
</dbReference>
<dbReference type="EMBL" id="CP106877">
    <property type="protein sequence ID" value="WAA12044.1"/>
    <property type="molecule type" value="Genomic_DNA"/>
</dbReference>
<evidence type="ECO:0000313" key="2">
    <source>
        <dbReference type="EMBL" id="WAA12044.1"/>
    </source>
</evidence>
<evidence type="ECO:0000313" key="3">
    <source>
        <dbReference type="Proteomes" id="UP001164726"/>
    </source>
</evidence>
<sequence>MDVKSVKWLAVGDRLAEDVPIEGDILKKDTILSMNQILALQASNIKYVKVFPHFLDREDSFLSKTSPTNPVEIMFSKEIFYDFVFSNARRGRFRTLLEAKNDFLFLEDLFTYSMSNEYVKSLLYALKTWDRYSFDHSLDVFIIGSLWLKELNPSNIETVGTGFLMHDIGKLKVPRTILQKQAKLTYEEFDVVKNHTIYGEQLLKKFGFSKIPQTFAKYHHIRLDQTGYPKQVPDSLPWEVYILMIVDVFSALTMDRPYRKAFTFKEAIDILFKEKRKFNPDYVKAFIRFITEKEKAIEV</sequence>
<reference evidence="2" key="1">
    <citation type="submission" date="2022-09" db="EMBL/GenBank/DDBJ databases">
        <title>Complete Genomes of Fervidibacillus albus and Fervidibacillus halotolerans isolated from tidal flat sediments.</title>
        <authorList>
            <person name="Kwon K.K."/>
            <person name="Yang S.-H."/>
            <person name="Park M.J."/>
            <person name="Oh H.-M."/>
        </authorList>
    </citation>
    <scope>NUCLEOTIDE SEQUENCE</scope>
    <source>
        <strain evidence="2">MEBiC13594</strain>
    </source>
</reference>
<name>A0A9E8RYB6_9BACI</name>
<dbReference type="RefSeq" id="WP_275420174.1">
    <property type="nucleotide sequence ID" value="NZ_CP106877.1"/>
</dbReference>
<dbReference type="CDD" id="cd00077">
    <property type="entry name" value="HDc"/>
    <property type="match status" value="1"/>
</dbReference>
<dbReference type="Gene3D" id="1.10.3210.10">
    <property type="entry name" value="Hypothetical protein af1432"/>
    <property type="match status" value="1"/>
</dbReference>
<dbReference type="SUPFAM" id="SSF109604">
    <property type="entry name" value="HD-domain/PDEase-like"/>
    <property type="match status" value="1"/>
</dbReference>
<dbReference type="InterPro" id="IPR037522">
    <property type="entry name" value="HD_GYP_dom"/>
</dbReference>
<dbReference type="Proteomes" id="UP001164726">
    <property type="component" value="Chromosome"/>
</dbReference>
<dbReference type="PANTHER" id="PTHR43155:SF2">
    <property type="entry name" value="CYCLIC DI-GMP PHOSPHODIESTERASE PA4108"/>
    <property type="match status" value="1"/>
</dbReference>
<protein>
    <submittedName>
        <fullName evidence="2">HD domain-containing protein</fullName>
    </submittedName>
</protein>
<feature type="domain" description="HD-GYP" evidence="1">
    <location>
        <begin position="111"/>
        <end position="299"/>
    </location>
</feature>
<dbReference type="AlphaFoldDB" id="A0A9E8RYB6"/>
<dbReference type="SMART" id="SM00471">
    <property type="entry name" value="HDc"/>
    <property type="match status" value="1"/>
</dbReference>
<organism evidence="2 3">
    <name type="scientific">Fervidibacillus halotolerans</name>
    <dbReference type="NCBI Taxonomy" id="2980027"/>
    <lineage>
        <taxon>Bacteria</taxon>
        <taxon>Bacillati</taxon>
        <taxon>Bacillota</taxon>
        <taxon>Bacilli</taxon>
        <taxon>Bacillales</taxon>
        <taxon>Bacillaceae</taxon>
        <taxon>Fervidibacillus</taxon>
    </lineage>
</organism>
<dbReference type="PANTHER" id="PTHR43155">
    <property type="entry name" value="CYCLIC DI-GMP PHOSPHODIESTERASE PA4108-RELATED"/>
    <property type="match status" value="1"/>
</dbReference>